<reference evidence="9 10" key="1">
    <citation type="submission" date="2023-10" db="EMBL/GenBank/DDBJ databases">
        <title>Chromosome-scale genome assembly provides insights into flower coloration mechanisms of Canna indica.</title>
        <authorList>
            <person name="Li C."/>
        </authorList>
    </citation>
    <scope>NUCLEOTIDE SEQUENCE [LARGE SCALE GENOMIC DNA]</scope>
    <source>
        <tissue evidence="9">Flower</tissue>
    </source>
</reference>
<dbReference type="Proteomes" id="UP001327560">
    <property type="component" value="Chromosome 9"/>
</dbReference>
<evidence type="ECO:0000256" key="7">
    <source>
        <dbReference type="SAM" id="MobiDB-lite"/>
    </source>
</evidence>
<feature type="region of interest" description="Disordered" evidence="7">
    <location>
        <begin position="248"/>
        <end position="363"/>
    </location>
</feature>
<evidence type="ECO:0000256" key="6">
    <source>
        <dbReference type="SAM" id="Coils"/>
    </source>
</evidence>
<keyword evidence="10" id="KW-1185">Reference proteome</keyword>
<dbReference type="InterPro" id="IPR027329">
    <property type="entry name" value="TPX2_C"/>
</dbReference>
<dbReference type="PANTHER" id="PTHR46372">
    <property type="entry name" value="PROTEIN WVD2-LIKE 3"/>
    <property type="match status" value="1"/>
</dbReference>
<feature type="compositionally biased region" description="Basic and acidic residues" evidence="7">
    <location>
        <begin position="322"/>
        <end position="335"/>
    </location>
</feature>
<dbReference type="EMBL" id="CP136898">
    <property type="protein sequence ID" value="WOL19646.1"/>
    <property type="molecule type" value="Genomic_DNA"/>
</dbReference>
<evidence type="ECO:0000256" key="1">
    <source>
        <dbReference type="ARBA" id="ARBA00004245"/>
    </source>
</evidence>
<sequence length="363" mass="40124">MGKEVKEIPIDEERDLQEANGKFDQNSPNKTSKFAASDEDMDNNQDVGNSKGHVLPHIRNLSLDQDTTGKKYDDQKLLVQKSAASNSADETGQQNHSAPHPFAGITEKHASGGSHALVADAALCGNQHPNIDRHSANIQKKAQSNPQLMSRKLLHPDNAMHPDEEDSCSIASSTLSMRNFKTKTTVAFAPTFRSSERAERRKEFYSKLEEKHQTLEAEKLQCEARTREEQEAALKQLRKNLTFKAKPMPSFYHEGPPPKVELKKVPPTRAKSPKLGRRKSCSDAHSVAQGDNCSGRPQRHSLGNCNATNKLHNSPKNRNTVKSKEVAKPIRETSKLHAHKAAAQANADATIQGQPDICVTMQP</sequence>
<comment type="subcellular location">
    <subcellularLocation>
        <location evidence="1">Cytoplasm</location>
        <location evidence="1">Cytoskeleton</location>
    </subcellularLocation>
</comment>
<feature type="compositionally biased region" description="Polar residues" evidence="7">
    <location>
        <begin position="23"/>
        <end position="34"/>
    </location>
</feature>
<keyword evidence="6" id="KW-0175">Coiled coil</keyword>
<organism evidence="9 10">
    <name type="scientific">Canna indica</name>
    <name type="common">Indian-shot</name>
    <dbReference type="NCBI Taxonomy" id="4628"/>
    <lineage>
        <taxon>Eukaryota</taxon>
        <taxon>Viridiplantae</taxon>
        <taxon>Streptophyta</taxon>
        <taxon>Embryophyta</taxon>
        <taxon>Tracheophyta</taxon>
        <taxon>Spermatophyta</taxon>
        <taxon>Magnoliopsida</taxon>
        <taxon>Liliopsida</taxon>
        <taxon>Zingiberales</taxon>
        <taxon>Cannaceae</taxon>
        <taxon>Canna</taxon>
    </lineage>
</organism>
<dbReference type="Pfam" id="PF06886">
    <property type="entry name" value="TPX2"/>
    <property type="match status" value="1"/>
</dbReference>
<proteinExistence type="inferred from homology"/>
<evidence type="ECO:0000256" key="2">
    <source>
        <dbReference type="ARBA" id="ARBA00005885"/>
    </source>
</evidence>
<dbReference type="InterPro" id="IPR044806">
    <property type="entry name" value="WVD2/WDL1-4"/>
</dbReference>
<keyword evidence="5" id="KW-0206">Cytoskeleton</keyword>
<dbReference type="GO" id="GO:0000226">
    <property type="term" value="P:microtubule cytoskeleton organization"/>
    <property type="evidence" value="ECO:0007669"/>
    <property type="project" value="InterPro"/>
</dbReference>
<dbReference type="GO" id="GO:0005874">
    <property type="term" value="C:microtubule"/>
    <property type="evidence" value="ECO:0007669"/>
    <property type="project" value="UniProtKB-KW"/>
</dbReference>
<accession>A0AAQ3L7D9</accession>
<dbReference type="PANTHER" id="PTHR46372:SF2">
    <property type="entry name" value="PROTEIN WVD2-LIKE 3"/>
    <property type="match status" value="1"/>
</dbReference>
<evidence type="ECO:0000256" key="3">
    <source>
        <dbReference type="ARBA" id="ARBA00022490"/>
    </source>
</evidence>
<protein>
    <submittedName>
        <fullName evidence="9">Protein WVD2-like 1 isoform X2</fullName>
    </submittedName>
</protein>
<feature type="compositionally biased region" description="Polar residues" evidence="7">
    <location>
        <begin position="301"/>
        <end position="312"/>
    </location>
</feature>
<gene>
    <name evidence="9" type="ORF">Cni_G28448</name>
</gene>
<feature type="compositionally biased region" description="Basic and acidic residues" evidence="7">
    <location>
        <begin position="1"/>
        <end position="11"/>
    </location>
</feature>
<evidence type="ECO:0000259" key="8">
    <source>
        <dbReference type="Pfam" id="PF06886"/>
    </source>
</evidence>
<feature type="domain" description="TPX2 C-terminal" evidence="8">
    <location>
        <begin position="191"/>
        <end position="260"/>
    </location>
</feature>
<name>A0AAQ3L7D9_9LILI</name>
<evidence type="ECO:0000256" key="4">
    <source>
        <dbReference type="ARBA" id="ARBA00022701"/>
    </source>
</evidence>
<feature type="compositionally biased region" description="Polar residues" evidence="7">
    <location>
        <begin position="82"/>
        <end position="97"/>
    </location>
</feature>
<comment type="similarity">
    <text evidence="2">Belongs to the TPX2 family.</text>
</comment>
<feature type="region of interest" description="Disordered" evidence="7">
    <location>
        <begin position="1"/>
        <end position="113"/>
    </location>
</feature>
<feature type="coiled-coil region" evidence="6">
    <location>
        <begin position="198"/>
        <end position="240"/>
    </location>
</feature>
<evidence type="ECO:0000313" key="10">
    <source>
        <dbReference type="Proteomes" id="UP001327560"/>
    </source>
</evidence>
<evidence type="ECO:0000256" key="5">
    <source>
        <dbReference type="ARBA" id="ARBA00023212"/>
    </source>
</evidence>
<dbReference type="AlphaFoldDB" id="A0AAQ3L7D9"/>
<feature type="compositionally biased region" description="Basic and acidic residues" evidence="7">
    <location>
        <begin position="67"/>
        <end position="76"/>
    </location>
</feature>
<keyword evidence="3" id="KW-0963">Cytoplasm</keyword>
<evidence type="ECO:0000313" key="9">
    <source>
        <dbReference type="EMBL" id="WOL19646.1"/>
    </source>
</evidence>
<dbReference type="GO" id="GO:0008017">
    <property type="term" value="F:microtubule binding"/>
    <property type="evidence" value="ECO:0007669"/>
    <property type="project" value="InterPro"/>
</dbReference>
<keyword evidence="4" id="KW-0493">Microtubule</keyword>